<protein>
    <submittedName>
        <fullName evidence="1">Uncharacterized protein</fullName>
    </submittedName>
</protein>
<sequence length="71" mass="8198">TGKLRNAQEFRQSAVSCLTEEEDPELRNRIEHAWVFHVSLENGTSPLSLGFLTNIRHSTFDSTRFVIFECE</sequence>
<feature type="non-terminal residue" evidence="1">
    <location>
        <position position="1"/>
    </location>
</feature>
<dbReference type="Proteomes" id="UP000823405">
    <property type="component" value="Unassembled WGS sequence"/>
</dbReference>
<organism evidence="1 2">
    <name type="scientific">Linnemannia gamsii</name>
    <dbReference type="NCBI Taxonomy" id="64522"/>
    <lineage>
        <taxon>Eukaryota</taxon>
        <taxon>Fungi</taxon>
        <taxon>Fungi incertae sedis</taxon>
        <taxon>Mucoromycota</taxon>
        <taxon>Mortierellomycotina</taxon>
        <taxon>Mortierellomycetes</taxon>
        <taxon>Mortierellales</taxon>
        <taxon>Mortierellaceae</taxon>
        <taxon>Linnemannia</taxon>
    </lineage>
</organism>
<dbReference type="EMBL" id="JAAAIN010005352">
    <property type="protein sequence ID" value="KAG0274953.1"/>
    <property type="molecule type" value="Genomic_DNA"/>
</dbReference>
<evidence type="ECO:0000313" key="2">
    <source>
        <dbReference type="Proteomes" id="UP000823405"/>
    </source>
</evidence>
<proteinExistence type="predicted"/>
<gene>
    <name evidence="1" type="ORF">BGZ97_010413</name>
</gene>
<dbReference type="OrthoDB" id="5597935at2759"/>
<reference evidence="1" key="1">
    <citation type="journal article" date="2020" name="Fungal Divers.">
        <title>Resolving the Mortierellaceae phylogeny through synthesis of multi-gene phylogenetics and phylogenomics.</title>
        <authorList>
            <person name="Vandepol N."/>
            <person name="Liber J."/>
            <person name="Desiro A."/>
            <person name="Na H."/>
            <person name="Kennedy M."/>
            <person name="Barry K."/>
            <person name="Grigoriev I.V."/>
            <person name="Miller A.N."/>
            <person name="O'Donnell K."/>
            <person name="Stajich J.E."/>
            <person name="Bonito G."/>
        </authorList>
    </citation>
    <scope>NUCLEOTIDE SEQUENCE</scope>
    <source>
        <strain evidence="1">NVP60</strain>
    </source>
</reference>
<dbReference type="AlphaFoldDB" id="A0A9P6QKD9"/>
<keyword evidence="2" id="KW-1185">Reference proteome</keyword>
<name>A0A9P6QKD9_9FUNG</name>
<accession>A0A9P6QKD9</accession>
<comment type="caution">
    <text evidence="1">The sequence shown here is derived from an EMBL/GenBank/DDBJ whole genome shotgun (WGS) entry which is preliminary data.</text>
</comment>
<evidence type="ECO:0000313" key="1">
    <source>
        <dbReference type="EMBL" id="KAG0274953.1"/>
    </source>
</evidence>